<evidence type="ECO:0000313" key="2">
    <source>
        <dbReference type="Proteomes" id="UP001165186"/>
    </source>
</evidence>
<evidence type="ECO:0000313" key="1">
    <source>
        <dbReference type="EMBL" id="GME28055.1"/>
    </source>
</evidence>
<comment type="caution">
    <text evidence="1">The sequence shown here is derived from an EMBL/GenBank/DDBJ whole genome shotgun (WGS) entry which is preliminary data.</text>
</comment>
<name>A0ACB5S5H5_9PEZI</name>
<dbReference type="Proteomes" id="UP001165186">
    <property type="component" value="Unassembled WGS sequence"/>
</dbReference>
<keyword evidence="2" id="KW-1185">Reference proteome</keyword>
<gene>
    <name evidence="1" type="primary">g5553</name>
    <name evidence="1" type="ORF">NpPPO83_00005553</name>
</gene>
<organism evidence="1 2">
    <name type="scientific">Neofusicoccum parvum</name>
    <dbReference type="NCBI Taxonomy" id="310453"/>
    <lineage>
        <taxon>Eukaryota</taxon>
        <taxon>Fungi</taxon>
        <taxon>Dikarya</taxon>
        <taxon>Ascomycota</taxon>
        <taxon>Pezizomycotina</taxon>
        <taxon>Dothideomycetes</taxon>
        <taxon>Dothideomycetes incertae sedis</taxon>
        <taxon>Botryosphaeriales</taxon>
        <taxon>Botryosphaeriaceae</taxon>
        <taxon>Neofusicoccum</taxon>
    </lineage>
</organism>
<sequence>MHFIRNIGAPVALVCGVAQATSREWSFVADDAVVFESSALPVQYSMSESQLAQGLGSSFWTSSYVTGSNEHQYLILSHVLLSKYSGTATNTSITRFSVLDLTEPDDNYWAFTTAVTAPNTTLDTKLALNFEHVTFDGISSDSVSVMHTTGQTDGISYDITWESSSAVIYNGGTGTFSFGPLPANQWSMPAGKTNGSLTLNGTEVLFDTTNSFTWYDRQWQDSSPTLGNWTWFELHFQDPLIKASIWAIDENTEPKNTSRFASVRTPDGTHVLTYTLSPDYSTTWYSSCSNETYPLAWTLEFQNGEKLVAKSIRPDQELCGEVQIAYEGFVEVTGTVLGNEAAYGLVEIVDTRVSI</sequence>
<accession>A0ACB5S5H5</accession>
<proteinExistence type="predicted"/>
<protein>
    <submittedName>
        <fullName evidence="1">Kievitone hydratase</fullName>
    </submittedName>
</protein>
<reference evidence="1" key="1">
    <citation type="submission" date="2024-09" db="EMBL/GenBank/DDBJ databases">
        <title>Draft Genome Sequences of Neofusicoccum parvum.</title>
        <authorList>
            <person name="Ashida A."/>
            <person name="Camagna M."/>
            <person name="Tanaka A."/>
            <person name="Takemoto D."/>
        </authorList>
    </citation>
    <scope>NUCLEOTIDE SEQUENCE</scope>
    <source>
        <strain evidence="1">PPO83</strain>
    </source>
</reference>
<dbReference type="EMBL" id="BSXG01000043">
    <property type="protein sequence ID" value="GME28055.1"/>
    <property type="molecule type" value="Genomic_DNA"/>
</dbReference>